<reference evidence="8" key="1">
    <citation type="journal article" date="2020" name="Stud. Mycol.">
        <title>101 Dothideomycetes genomes: a test case for predicting lifestyles and emergence of pathogens.</title>
        <authorList>
            <person name="Haridas S."/>
            <person name="Albert R."/>
            <person name="Binder M."/>
            <person name="Bloem J."/>
            <person name="Labutti K."/>
            <person name="Salamov A."/>
            <person name="Andreopoulos B."/>
            <person name="Baker S."/>
            <person name="Barry K."/>
            <person name="Bills G."/>
            <person name="Bluhm B."/>
            <person name="Cannon C."/>
            <person name="Castanera R."/>
            <person name="Culley D."/>
            <person name="Daum C."/>
            <person name="Ezra D."/>
            <person name="Gonzalez J."/>
            <person name="Henrissat B."/>
            <person name="Kuo A."/>
            <person name="Liang C."/>
            <person name="Lipzen A."/>
            <person name="Lutzoni F."/>
            <person name="Magnuson J."/>
            <person name="Mondo S."/>
            <person name="Nolan M."/>
            <person name="Ohm R."/>
            <person name="Pangilinan J."/>
            <person name="Park H.-J."/>
            <person name="Ramirez L."/>
            <person name="Alfaro M."/>
            <person name="Sun H."/>
            <person name="Tritt A."/>
            <person name="Yoshinaga Y."/>
            <person name="Zwiers L.-H."/>
            <person name="Turgeon B."/>
            <person name="Goodwin S."/>
            <person name="Spatafora J."/>
            <person name="Crous P."/>
            <person name="Grigoriev I."/>
        </authorList>
    </citation>
    <scope>NUCLEOTIDE SEQUENCE</scope>
    <source>
        <strain evidence="8">CBS 480.64</strain>
    </source>
</reference>
<gene>
    <name evidence="8" type="ORF">K470DRAFT_269962</name>
</gene>
<dbReference type="AlphaFoldDB" id="A0A6A7C232"/>
<organism evidence="8 9">
    <name type="scientific">Piedraia hortae CBS 480.64</name>
    <dbReference type="NCBI Taxonomy" id="1314780"/>
    <lineage>
        <taxon>Eukaryota</taxon>
        <taxon>Fungi</taxon>
        <taxon>Dikarya</taxon>
        <taxon>Ascomycota</taxon>
        <taxon>Pezizomycotina</taxon>
        <taxon>Dothideomycetes</taxon>
        <taxon>Dothideomycetidae</taxon>
        <taxon>Capnodiales</taxon>
        <taxon>Piedraiaceae</taxon>
        <taxon>Piedraia</taxon>
    </lineage>
</organism>
<proteinExistence type="inferred from homology"/>
<dbReference type="PROSITE" id="PS00560">
    <property type="entry name" value="CARBOXYPEPT_SER_HIS"/>
    <property type="match status" value="1"/>
</dbReference>
<keyword evidence="4 6" id="KW-0378">Hydrolase</keyword>
<dbReference type="PANTHER" id="PTHR11802:SF479">
    <property type="entry name" value="CARBOXYPEPTIDASE"/>
    <property type="match status" value="1"/>
</dbReference>
<keyword evidence="5" id="KW-0325">Glycoprotein</keyword>
<dbReference type="SUPFAM" id="SSF53474">
    <property type="entry name" value="alpha/beta-Hydrolases"/>
    <property type="match status" value="1"/>
</dbReference>
<evidence type="ECO:0000256" key="2">
    <source>
        <dbReference type="ARBA" id="ARBA00022645"/>
    </source>
</evidence>
<evidence type="ECO:0000256" key="7">
    <source>
        <dbReference type="SAM" id="SignalP"/>
    </source>
</evidence>
<feature type="signal peptide" evidence="7">
    <location>
        <begin position="1"/>
        <end position="15"/>
    </location>
</feature>
<sequence>MHLFLVAALCSLVCGRSLRHVGRGDFSQELKRSLNFNGCYGQHCHHNKTNPIPHNNKTAQFYVDGSAIPNVTFDIGPSYAGLLPISSEPNSSELFFWFFPSSNPFASDEILIWLNGGPGCSSLEGLLQEIGPFLWQYGTFRPVQNPWAWTDLTNVVFVEQPAGTGFSQKRGTPTATSEEETSAQFLGFWKNFIDTFSLHNRKIFIAGESYAGYYVPYIADAMHNETDPTYFNVDSILFYDPVVSTEIVQTDIPAVAFVEFWEHLFAFNETFMTHLRTQSRECGYDEYLATALTYPPKGPLPPPPSANNPACRLWDEISNAAVLVNPCWDVYQVATTCPLLWDVLGFPGSIPYLPGGTDVYFNRSDVQKAINAPQMEWAECSSGVLDTDTSLPSSFKVLPRIIPKNNRTIIGHGLLDFILLANGTRMAIQNMTFGGKQGFETPPEKWEEFFVPYHEQGALSTIAGAGVMGAWVEERGLTYVEVTLSGHMVPQYAPSAAWRQVEYLLGRIDGLGEGGK</sequence>
<dbReference type="InterPro" id="IPR033124">
    <property type="entry name" value="Ser_caboxypep_his_AS"/>
</dbReference>
<comment type="similarity">
    <text evidence="1 6">Belongs to the peptidase S10 family.</text>
</comment>
<dbReference type="Pfam" id="PF00450">
    <property type="entry name" value="Peptidase_S10"/>
    <property type="match status" value="1"/>
</dbReference>
<dbReference type="EMBL" id="MU005973">
    <property type="protein sequence ID" value="KAF2861342.1"/>
    <property type="molecule type" value="Genomic_DNA"/>
</dbReference>
<dbReference type="EC" id="3.4.16.-" evidence="6"/>
<evidence type="ECO:0000313" key="8">
    <source>
        <dbReference type="EMBL" id="KAF2861342.1"/>
    </source>
</evidence>
<dbReference type="OrthoDB" id="443318at2759"/>
<feature type="chain" id="PRO_5025504047" description="Carboxypeptidase" evidence="7">
    <location>
        <begin position="16"/>
        <end position="516"/>
    </location>
</feature>
<keyword evidence="9" id="KW-1185">Reference proteome</keyword>
<evidence type="ECO:0000256" key="5">
    <source>
        <dbReference type="ARBA" id="ARBA00023180"/>
    </source>
</evidence>
<keyword evidence="7" id="KW-0732">Signal</keyword>
<evidence type="ECO:0000256" key="6">
    <source>
        <dbReference type="RuleBase" id="RU361156"/>
    </source>
</evidence>
<evidence type="ECO:0000313" key="9">
    <source>
        <dbReference type="Proteomes" id="UP000799421"/>
    </source>
</evidence>
<dbReference type="Proteomes" id="UP000799421">
    <property type="component" value="Unassembled WGS sequence"/>
</dbReference>
<dbReference type="PROSITE" id="PS00131">
    <property type="entry name" value="CARBOXYPEPT_SER_SER"/>
    <property type="match status" value="1"/>
</dbReference>
<accession>A0A6A7C232</accession>
<name>A0A6A7C232_9PEZI</name>
<dbReference type="PANTHER" id="PTHR11802">
    <property type="entry name" value="SERINE PROTEASE FAMILY S10 SERINE CARBOXYPEPTIDASE"/>
    <property type="match status" value="1"/>
</dbReference>
<dbReference type="InterPro" id="IPR018202">
    <property type="entry name" value="Ser_caboxypep_ser_AS"/>
</dbReference>
<evidence type="ECO:0000256" key="4">
    <source>
        <dbReference type="ARBA" id="ARBA00022801"/>
    </source>
</evidence>
<dbReference type="GO" id="GO:0006508">
    <property type="term" value="P:proteolysis"/>
    <property type="evidence" value="ECO:0007669"/>
    <property type="project" value="UniProtKB-KW"/>
</dbReference>
<evidence type="ECO:0000256" key="3">
    <source>
        <dbReference type="ARBA" id="ARBA00022670"/>
    </source>
</evidence>
<dbReference type="InterPro" id="IPR001563">
    <property type="entry name" value="Peptidase_S10"/>
</dbReference>
<protein>
    <recommendedName>
        <fullName evidence="6">Carboxypeptidase</fullName>
        <ecNumber evidence="6">3.4.16.-</ecNumber>
    </recommendedName>
</protein>
<dbReference type="GO" id="GO:0004185">
    <property type="term" value="F:serine-type carboxypeptidase activity"/>
    <property type="evidence" value="ECO:0007669"/>
    <property type="project" value="UniProtKB-UniRule"/>
</dbReference>
<dbReference type="PRINTS" id="PR00724">
    <property type="entry name" value="CRBOXYPTASEC"/>
</dbReference>
<keyword evidence="2 6" id="KW-0121">Carboxypeptidase</keyword>
<keyword evidence="3 6" id="KW-0645">Protease</keyword>
<dbReference type="InterPro" id="IPR029058">
    <property type="entry name" value="AB_hydrolase_fold"/>
</dbReference>
<dbReference type="Gene3D" id="3.40.50.1820">
    <property type="entry name" value="alpha/beta hydrolase"/>
    <property type="match status" value="1"/>
</dbReference>
<evidence type="ECO:0000256" key="1">
    <source>
        <dbReference type="ARBA" id="ARBA00009431"/>
    </source>
</evidence>